<keyword evidence="1" id="KW-0812">Transmembrane</keyword>
<evidence type="ECO:0000313" key="2">
    <source>
        <dbReference type="EMBL" id="MFD2913860.1"/>
    </source>
</evidence>
<evidence type="ECO:0000256" key="1">
    <source>
        <dbReference type="SAM" id="Phobius"/>
    </source>
</evidence>
<gene>
    <name evidence="2" type="ORF">ACFS5P_18370</name>
</gene>
<organism evidence="2 3">
    <name type="scientific">Jeotgalibacillus terrae</name>
    <dbReference type="NCBI Taxonomy" id="587735"/>
    <lineage>
        <taxon>Bacteria</taxon>
        <taxon>Bacillati</taxon>
        <taxon>Bacillota</taxon>
        <taxon>Bacilli</taxon>
        <taxon>Bacillales</taxon>
        <taxon>Caryophanaceae</taxon>
        <taxon>Jeotgalibacillus</taxon>
    </lineage>
</organism>
<keyword evidence="1" id="KW-0472">Membrane</keyword>
<comment type="caution">
    <text evidence="2">The sequence shown here is derived from an EMBL/GenBank/DDBJ whole genome shotgun (WGS) entry which is preliminary data.</text>
</comment>
<sequence length="106" mass="11801">MIKFLNLSITAISILLVNVVLMFILNAGFIEVSFFAGILSIVVIRFFTSPGNYAKANRQPTQSSLTTVQFGDKTKYLYPKLIEGTSLVYTALSLAAIFVAYYEYLI</sequence>
<keyword evidence="1" id="KW-1133">Transmembrane helix</keyword>
<accession>A0ABW5ZLL0</accession>
<feature type="transmembrane region" description="Helical" evidence="1">
    <location>
        <begin position="7"/>
        <end position="26"/>
    </location>
</feature>
<evidence type="ECO:0008006" key="4">
    <source>
        <dbReference type="Google" id="ProtNLM"/>
    </source>
</evidence>
<feature type="transmembrane region" description="Helical" evidence="1">
    <location>
        <begin position="32"/>
        <end position="48"/>
    </location>
</feature>
<keyword evidence="3" id="KW-1185">Reference proteome</keyword>
<name>A0ABW5ZLL0_9BACL</name>
<dbReference type="EMBL" id="JBHUPG010000037">
    <property type="protein sequence ID" value="MFD2913860.1"/>
    <property type="molecule type" value="Genomic_DNA"/>
</dbReference>
<reference evidence="3" key="1">
    <citation type="journal article" date="2019" name="Int. J. Syst. Evol. Microbiol.">
        <title>The Global Catalogue of Microorganisms (GCM) 10K type strain sequencing project: providing services to taxonomists for standard genome sequencing and annotation.</title>
        <authorList>
            <consortium name="The Broad Institute Genomics Platform"/>
            <consortium name="The Broad Institute Genome Sequencing Center for Infectious Disease"/>
            <person name="Wu L."/>
            <person name="Ma J."/>
        </authorList>
    </citation>
    <scope>NUCLEOTIDE SEQUENCE [LARGE SCALE GENOMIC DNA]</scope>
    <source>
        <strain evidence="3">KCTC 13528</strain>
    </source>
</reference>
<evidence type="ECO:0000313" key="3">
    <source>
        <dbReference type="Proteomes" id="UP001597561"/>
    </source>
</evidence>
<feature type="transmembrane region" description="Helical" evidence="1">
    <location>
        <begin position="81"/>
        <end position="102"/>
    </location>
</feature>
<dbReference type="Proteomes" id="UP001597561">
    <property type="component" value="Unassembled WGS sequence"/>
</dbReference>
<dbReference type="RefSeq" id="WP_204730264.1">
    <property type="nucleotide sequence ID" value="NZ_JAFBDK010000015.1"/>
</dbReference>
<proteinExistence type="predicted"/>
<protein>
    <recommendedName>
        <fullName evidence="4">DUF3899 domain-containing protein</fullName>
    </recommendedName>
</protein>